<dbReference type="GO" id="GO:0016301">
    <property type="term" value="F:kinase activity"/>
    <property type="evidence" value="ECO:0007669"/>
    <property type="project" value="UniProtKB-KW"/>
</dbReference>
<evidence type="ECO:0000256" key="1">
    <source>
        <dbReference type="SAM" id="MobiDB-lite"/>
    </source>
</evidence>
<feature type="region of interest" description="Disordered" evidence="1">
    <location>
        <begin position="289"/>
        <end position="323"/>
    </location>
</feature>
<dbReference type="EMBL" id="JBFOLK010000002">
    <property type="protein sequence ID" value="KAL2534371.1"/>
    <property type="molecule type" value="Genomic_DNA"/>
</dbReference>
<protein>
    <submittedName>
        <fullName evidence="3">Leucine-rich repeat protein kinase family protein</fullName>
    </submittedName>
</protein>
<proteinExistence type="predicted"/>
<evidence type="ECO:0000313" key="3">
    <source>
        <dbReference type="EMBL" id="KAL2534371.1"/>
    </source>
</evidence>
<dbReference type="EMBL" id="JBFOLK010000002">
    <property type="protein sequence ID" value="KAL2534339.1"/>
    <property type="molecule type" value="Genomic_DNA"/>
</dbReference>
<gene>
    <name evidence="2" type="ORF">Adt_07690</name>
    <name evidence="3" type="ORF">Adt_07722</name>
</gene>
<name>A0ABD1VAK8_9LAMI</name>
<feature type="compositionally biased region" description="Polar residues" evidence="1">
    <location>
        <begin position="291"/>
        <end position="301"/>
    </location>
</feature>
<dbReference type="AlphaFoldDB" id="A0ABD1VAK8"/>
<reference evidence="4" key="2">
    <citation type="submission" date="2024-07" db="EMBL/GenBank/DDBJ databases">
        <title>Two chromosome-level genome assemblies of Korean endemic species Abeliophyllum distichum and Forsythia ovata (Oleaceae).</title>
        <authorList>
            <person name="Jang H."/>
        </authorList>
    </citation>
    <scope>NUCLEOTIDE SEQUENCE [LARGE SCALE GENOMIC DNA]</scope>
</reference>
<keyword evidence="3" id="KW-0418">Kinase</keyword>
<evidence type="ECO:0000313" key="4">
    <source>
        <dbReference type="Proteomes" id="UP001604336"/>
    </source>
</evidence>
<comment type="caution">
    <text evidence="3">The sequence shown here is derived from an EMBL/GenBank/DDBJ whole genome shotgun (WGS) entry which is preliminary data.</text>
</comment>
<keyword evidence="3" id="KW-0808">Transferase</keyword>
<reference evidence="3" key="1">
    <citation type="submission" date="2024-07" db="EMBL/GenBank/DDBJ databases">
        <title>Two chromosome-level genome assemblies of Korean endemic species Abeliophyllum distichum and Forsythia ovata (Oleaceae).</title>
        <authorList>
            <person name="Mun J.H."/>
        </authorList>
    </citation>
    <scope>NUCLEOTIDE SEQUENCE</scope>
    <source>
        <strain evidence="3">KNKB198505000391</strain>
        <tissue evidence="3">Leaf</tissue>
    </source>
</reference>
<evidence type="ECO:0000313" key="2">
    <source>
        <dbReference type="EMBL" id="KAL2534339.1"/>
    </source>
</evidence>
<organism evidence="3 4">
    <name type="scientific">Abeliophyllum distichum</name>
    <dbReference type="NCBI Taxonomy" id="126358"/>
    <lineage>
        <taxon>Eukaryota</taxon>
        <taxon>Viridiplantae</taxon>
        <taxon>Streptophyta</taxon>
        <taxon>Embryophyta</taxon>
        <taxon>Tracheophyta</taxon>
        <taxon>Spermatophyta</taxon>
        <taxon>Magnoliopsida</taxon>
        <taxon>eudicotyledons</taxon>
        <taxon>Gunneridae</taxon>
        <taxon>Pentapetalae</taxon>
        <taxon>asterids</taxon>
        <taxon>lamiids</taxon>
        <taxon>Lamiales</taxon>
        <taxon>Oleaceae</taxon>
        <taxon>Forsythieae</taxon>
        <taxon>Abeliophyllum</taxon>
    </lineage>
</organism>
<sequence>MLPRIGDEHQVQIPPLLGEINCISYTRNSSYTQNESHFDHKFFIGLLIPIWVSKEGECIKQEKLELPSEPKTIPDYGPSESKNIETAENFSHNENVGINIGPSHNSIDNGGPAAEAKELPSDEKLSNCSGQGFLLLPGLVSDCFSDIEKEPFLLARRTKGRKWRCNLQPRNRQERLNYSKKWKLEAVIQNSSEKCMACRMSVLGDNSLAEGSAVLAAADVDNKKSFSGGDVYESSLIDIENVDVNTKETVVTCSCSALDTVGIHKEVEGDCYESGATLDSLSDTAKVLDEGSSSATSNSIMKSKRHSEKDLDNLKPTKSRRPTNEPLYLSCQYSKISFCGVDDHLPDGFFDAGRDRPFMPL</sequence>
<keyword evidence="4" id="KW-1185">Reference proteome</keyword>
<accession>A0ABD1VAK8</accession>
<dbReference type="Proteomes" id="UP001604336">
    <property type="component" value="Unassembled WGS sequence"/>
</dbReference>